<keyword evidence="3" id="KW-1003">Cell membrane</keyword>
<name>A0ABQ6NNK4_9BACL</name>
<evidence type="ECO:0000259" key="8">
    <source>
        <dbReference type="PROSITE" id="PS50850"/>
    </source>
</evidence>
<keyword evidence="5 7" id="KW-1133">Transmembrane helix</keyword>
<feature type="transmembrane region" description="Helical" evidence="7">
    <location>
        <begin position="88"/>
        <end position="109"/>
    </location>
</feature>
<evidence type="ECO:0000256" key="2">
    <source>
        <dbReference type="ARBA" id="ARBA00022448"/>
    </source>
</evidence>
<feature type="transmembrane region" description="Helical" evidence="7">
    <location>
        <begin position="385"/>
        <end position="407"/>
    </location>
</feature>
<dbReference type="SUPFAM" id="SSF103473">
    <property type="entry name" value="MFS general substrate transporter"/>
    <property type="match status" value="1"/>
</dbReference>
<keyword evidence="2" id="KW-0813">Transport</keyword>
<comment type="caution">
    <text evidence="9">The sequence shown here is derived from an EMBL/GenBank/DDBJ whole genome shotgun (WGS) entry which is preliminary data.</text>
</comment>
<keyword evidence="10" id="KW-1185">Reference proteome</keyword>
<dbReference type="InterPro" id="IPR020846">
    <property type="entry name" value="MFS_dom"/>
</dbReference>
<dbReference type="Pfam" id="PF07690">
    <property type="entry name" value="MFS_1"/>
    <property type="match status" value="1"/>
</dbReference>
<evidence type="ECO:0000256" key="1">
    <source>
        <dbReference type="ARBA" id="ARBA00004651"/>
    </source>
</evidence>
<evidence type="ECO:0000313" key="10">
    <source>
        <dbReference type="Proteomes" id="UP001285921"/>
    </source>
</evidence>
<feature type="transmembrane region" description="Helical" evidence="7">
    <location>
        <begin position="261"/>
        <end position="282"/>
    </location>
</feature>
<keyword evidence="4 7" id="KW-0812">Transmembrane</keyword>
<evidence type="ECO:0000256" key="7">
    <source>
        <dbReference type="SAM" id="Phobius"/>
    </source>
</evidence>
<feature type="transmembrane region" description="Helical" evidence="7">
    <location>
        <begin position="13"/>
        <end position="36"/>
    </location>
</feature>
<evidence type="ECO:0000256" key="6">
    <source>
        <dbReference type="ARBA" id="ARBA00023136"/>
    </source>
</evidence>
<gene>
    <name evidence="9" type="primary">ykuC</name>
    <name evidence="9" type="ORF">PghCCS26_32630</name>
</gene>
<dbReference type="Proteomes" id="UP001285921">
    <property type="component" value="Unassembled WGS sequence"/>
</dbReference>
<dbReference type="EMBL" id="BTCL01000010">
    <property type="protein sequence ID" value="GMK46135.1"/>
    <property type="molecule type" value="Genomic_DNA"/>
</dbReference>
<evidence type="ECO:0000256" key="3">
    <source>
        <dbReference type="ARBA" id="ARBA00022475"/>
    </source>
</evidence>
<evidence type="ECO:0000313" key="9">
    <source>
        <dbReference type="EMBL" id="GMK46135.1"/>
    </source>
</evidence>
<proteinExistence type="predicted"/>
<evidence type="ECO:0000256" key="5">
    <source>
        <dbReference type="ARBA" id="ARBA00022989"/>
    </source>
</evidence>
<dbReference type="CDD" id="cd06173">
    <property type="entry name" value="MFS_MefA_like"/>
    <property type="match status" value="1"/>
</dbReference>
<protein>
    <submittedName>
        <fullName evidence="9">MFS-type transporter YkuC</fullName>
    </submittedName>
</protein>
<dbReference type="PROSITE" id="PS50850">
    <property type="entry name" value="MFS"/>
    <property type="match status" value="1"/>
</dbReference>
<dbReference type="PANTHER" id="PTHR43266:SF8">
    <property type="entry name" value="MACROLIDE-EFFLUX PROTEIN"/>
    <property type="match status" value="1"/>
</dbReference>
<accession>A0ABQ6NNK4</accession>
<feature type="transmembrane region" description="Helical" evidence="7">
    <location>
        <begin position="318"/>
        <end position="339"/>
    </location>
</feature>
<dbReference type="PANTHER" id="PTHR43266">
    <property type="entry name" value="MACROLIDE-EFFLUX PROTEIN"/>
    <property type="match status" value="1"/>
</dbReference>
<comment type="subcellular location">
    <subcellularLocation>
        <location evidence="1">Cell membrane</location>
        <topology evidence="1">Multi-pass membrane protein</topology>
    </subcellularLocation>
</comment>
<feature type="domain" description="Major facilitator superfamily (MFS) profile" evidence="8">
    <location>
        <begin position="225"/>
        <end position="417"/>
    </location>
</feature>
<reference evidence="9 10" key="1">
    <citation type="submission" date="2023-05" db="EMBL/GenBank/DDBJ databases">
        <title>Draft genome of Paenibacillus sp. CCS26.</title>
        <authorList>
            <person name="Akita H."/>
            <person name="Shinto Y."/>
            <person name="Kimura Z."/>
        </authorList>
    </citation>
    <scope>NUCLEOTIDE SEQUENCE [LARGE SCALE GENOMIC DNA]</scope>
    <source>
        <strain evidence="9 10">CCS26</strain>
    </source>
</reference>
<feature type="transmembrane region" description="Helical" evidence="7">
    <location>
        <begin position="359"/>
        <end position="379"/>
    </location>
</feature>
<dbReference type="InterPro" id="IPR036259">
    <property type="entry name" value="MFS_trans_sf"/>
</dbReference>
<evidence type="ECO:0000256" key="4">
    <source>
        <dbReference type="ARBA" id="ARBA00022692"/>
    </source>
</evidence>
<feature type="transmembrane region" description="Helical" evidence="7">
    <location>
        <begin position="225"/>
        <end position="249"/>
    </location>
</feature>
<organism evidence="9 10">
    <name type="scientific">Paenibacillus glycanilyticus</name>
    <dbReference type="NCBI Taxonomy" id="126569"/>
    <lineage>
        <taxon>Bacteria</taxon>
        <taxon>Bacillati</taxon>
        <taxon>Bacillota</taxon>
        <taxon>Bacilli</taxon>
        <taxon>Bacillales</taxon>
        <taxon>Paenibacillaceae</taxon>
        <taxon>Paenibacillus</taxon>
    </lineage>
</organism>
<feature type="transmembrane region" description="Helical" evidence="7">
    <location>
        <begin position="143"/>
        <end position="163"/>
    </location>
</feature>
<dbReference type="Gene3D" id="1.20.1250.20">
    <property type="entry name" value="MFS general substrate transporter like domains"/>
    <property type="match status" value="1"/>
</dbReference>
<sequence>MITLFRNPAFNKLFMASIASQLGTVIGNMAFAYYLVDRFASRPSLASTAELMYSIPTLAVFWIVGVAADRFDRKFIAAYSDWIRTMLTFVLLVCVHTDWLFLCFLVLFLRSAVARFFGPAEMGLVQGCLAQEQYVQAAGLNQIVSALFMLFGLSLGAAAYHWLGIEGAILIDAISFIISGVLIAWGRYPEAARIPNGKSRVRDISASLIWKDFAQGIQYIYRNKLLLNLIHGFFFFGIVNGVFAVLPIFVMKYKLSPENYLLHSSLIMIFLGIGFLIGSMLAPVLINKFSKTPVMIAGFFLASLLTLTIGSITSIYAYLGLILLTGVILAPANIVIGGWMPELVAPQFMGKVNALTDPVMMLGHSLALGFVALAFPSWISISWLHYILAICMLGVSIYYFVVLPPLVRNQAKTTQTA</sequence>
<dbReference type="RefSeq" id="WP_317980589.1">
    <property type="nucleotide sequence ID" value="NZ_BTCL01000010.1"/>
</dbReference>
<dbReference type="InterPro" id="IPR011701">
    <property type="entry name" value="MFS"/>
</dbReference>
<feature type="transmembrane region" description="Helical" evidence="7">
    <location>
        <begin position="294"/>
        <end position="312"/>
    </location>
</feature>
<keyword evidence="6 7" id="KW-0472">Membrane</keyword>
<feature type="transmembrane region" description="Helical" evidence="7">
    <location>
        <begin position="48"/>
        <end position="68"/>
    </location>
</feature>